<evidence type="ECO:0008006" key="3">
    <source>
        <dbReference type="Google" id="ProtNLM"/>
    </source>
</evidence>
<dbReference type="SUPFAM" id="SSF52540">
    <property type="entry name" value="P-loop containing nucleoside triphosphate hydrolases"/>
    <property type="match status" value="1"/>
</dbReference>
<dbReference type="RefSeq" id="WP_199237966.1">
    <property type="nucleotide sequence ID" value="NZ_SLWN01000001.1"/>
</dbReference>
<comment type="caution">
    <text evidence="1">The sequence shown here is derived from an EMBL/GenBank/DDBJ whole genome shotgun (WGS) entry which is preliminary data.</text>
</comment>
<reference evidence="1 2" key="1">
    <citation type="journal article" date="2015" name="Stand. Genomic Sci.">
        <title>Genomic Encyclopedia of Bacterial and Archaeal Type Strains, Phase III: the genomes of soil and plant-associated and newly described type strains.</title>
        <authorList>
            <person name="Whitman W.B."/>
            <person name="Woyke T."/>
            <person name="Klenk H.P."/>
            <person name="Zhou Y."/>
            <person name="Lilburn T.G."/>
            <person name="Beck B.J."/>
            <person name="De Vos P."/>
            <person name="Vandamme P."/>
            <person name="Eisen J.A."/>
            <person name="Garrity G."/>
            <person name="Hugenholtz P."/>
            <person name="Kyrpides N.C."/>
        </authorList>
    </citation>
    <scope>NUCLEOTIDE SEQUENCE [LARGE SCALE GENOMIC DNA]</scope>
    <source>
        <strain evidence="1 2">VKM Ac-2572</strain>
    </source>
</reference>
<dbReference type="InterPro" id="IPR027417">
    <property type="entry name" value="P-loop_NTPase"/>
</dbReference>
<organism evidence="1 2">
    <name type="scientific">Kribbella steppae</name>
    <dbReference type="NCBI Taxonomy" id="2512223"/>
    <lineage>
        <taxon>Bacteria</taxon>
        <taxon>Bacillati</taxon>
        <taxon>Actinomycetota</taxon>
        <taxon>Actinomycetes</taxon>
        <taxon>Propionibacteriales</taxon>
        <taxon>Kribbellaceae</taxon>
        <taxon>Kribbella</taxon>
    </lineage>
</organism>
<evidence type="ECO:0000313" key="2">
    <source>
        <dbReference type="Proteomes" id="UP000294508"/>
    </source>
</evidence>
<dbReference type="Proteomes" id="UP000294508">
    <property type="component" value="Unassembled WGS sequence"/>
</dbReference>
<evidence type="ECO:0000313" key="1">
    <source>
        <dbReference type="EMBL" id="TCO35654.1"/>
    </source>
</evidence>
<name>A0A4R2HW14_9ACTN</name>
<proteinExistence type="predicted"/>
<protein>
    <recommendedName>
        <fullName evidence="3">Uridine kinase</fullName>
    </recommendedName>
</protein>
<dbReference type="AlphaFoldDB" id="A0A4R2HW14"/>
<dbReference type="Gene3D" id="3.40.50.300">
    <property type="entry name" value="P-loop containing nucleotide triphosphate hydrolases"/>
    <property type="match status" value="1"/>
</dbReference>
<accession>A0A4R2HW14</accession>
<gene>
    <name evidence="1" type="ORF">EV652_101539</name>
</gene>
<sequence>MKPAPGEPLAEPWEAVSSAELASRILGGPAVPTGRPLIVAIDGRSGSGKSTLADRLSTVIPLSTVVHVDDIAWHAPLFEWTELLATGVLEPLHRGEAVSYRPPAWQIHERPGAVDVPAGLTAVIVEGVGAGRRELTDLIDVLVWVQSDYAEAERLGIARDIASGVNGDAEAAVEFWHMWMAAEVPFLERDRPWQRATIITAGTSPHSRPHTNLIAPPLPT</sequence>
<dbReference type="EMBL" id="SLWN01000001">
    <property type="protein sequence ID" value="TCO35654.1"/>
    <property type="molecule type" value="Genomic_DNA"/>
</dbReference>
<keyword evidence="2" id="KW-1185">Reference proteome</keyword>